<keyword evidence="9 18" id="KW-0812">Transmembrane</keyword>
<reference evidence="19" key="1">
    <citation type="submission" date="2022-11" db="EMBL/GenBank/DDBJ databases">
        <title>Draft genome sequence of Sellimonas catena strain 12EGH17.</title>
        <authorList>
            <person name="Atsushi H."/>
            <person name="Moriya O."/>
            <person name="Mitsuo S."/>
        </authorList>
    </citation>
    <scope>NUCLEOTIDE SEQUENCE</scope>
    <source>
        <strain evidence="19">12EGH17</strain>
    </source>
</reference>
<reference evidence="20" key="4">
    <citation type="submission" date="2022-11" db="EMBL/GenBank/DDBJ databases">
        <title>Draft genome sequence of Sellimonas catena strain 18CBH55.</title>
        <authorList>
            <person name="Hisatomi A."/>
            <person name="Ohkuma M."/>
            <person name="Sakamoto M."/>
        </authorList>
    </citation>
    <scope>NUCLEOTIDE SEQUENCE</scope>
    <source>
        <strain evidence="20">18CBH55</strain>
    </source>
</reference>
<evidence type="ECO:0000256" key="7">
    <source>
        <dbReference type="ARBA" id="ARBA00022516"/>
    </source>
</evidence>
<evidence type="ECO:0000256" key="16">
    <source>
        <dbReference type="ARBA" id="ARBA00048586"/>
    </source>
</evidence>
<dbReference type="Gene3D" id="1.20.120.1760">
    <property type="match status" value="1"/>
</dbReference>
<comment type="function">
    <text evidence="1">This protein catalyzes the committed step to the synthesis of the acidic phospholipids.</text>
</comment>
<protein>
    <recommendedName>
        <fullName evidence="6">CDP-diacylglycerol--glycerol-3-phosphate 3-phosphatidyltransferase</fullName>
        <ecNumber evidence="5">2.7.8.5</ecNumber>
    </recommendedName>
    <alternativeName>
        <fullName evidence="15">Phosphatidylglycerophosphate synthase</fullName>
    </alternativeName>
</protein>
<evidence type="ECO:0000313" key="20">
    <source>
        <dbReference type="EMBL" id="GLG89973.1"/>
    </source>
</evidence>
<evidence type="ECO:0000256" key="11">
    <source>
        <dbReference type="ARBA" id="ARBA00023098"/>
    </source>
</evidence>
<evidence type="ECO:0000256" key="5">
    <source>
        <dbReference type="ARBA" id="ARBA00013170"/>
    </source>
</evidence>
<evidence type="ECO:0000256" key="17">
    <source>
        <dbReference type="RuleBase" id="RU003750"/>
    </source>
</evidence>
<feature type="transmembrane region" description="Helical" evidence="18">
    <location>
        <begin position="159"/>
        <end position="176"/>
    </location>
</feature>
<dbReference type="Proteomes" id="UP001145145">
    <property type="component" value="Unassembled WGS sequence"/>
</dbReference>
<dbReference type="PIRSF" id="PIRSF000847">
    <property type="entry name" value="Phos_ph_gly_syn"/>
    <property type="match status" value="1"/>
</dbReference>
<reference evidence="20 22" key="5">
    <citation type="journal article" date="2023" name="Int. J. Syst. Evol. Microbiol.">
        <title>Sellimonas catena sp. nov., isolated from human faeces.</title>
        <authorList>
            <person name="Hisatomi A."/>
            <person name="Ohkuma M."/>
            <person name="Sakamoto M."/>
        </authorList>
    </citation>
    <scope>NUCLEOTIDE SEQUENCE</scope>
    <source>
        <strain evidence="19 22">12EGH17</strain>
        <strain evidence="20">18CBH55</strain>
    </source>
</reference>
<dbReference type="RefSeq" id="WP_281844972.1">
    <property type="nucleotide sequence ID" value="NZ_BSBO01000027.1"/>
</dbReference>
<evidence type="ECO:0000313" key="22">
    <source>
        <dbReference type="Proteomes" id="UP001145145"/>
    </source>
</evidence>
<evidence type="ECO:0000256" key="9">
    <source>
        <dbReference type="ARBA" id="ARBA00022692"/>
    </source>
</evidence>
<evidence type="ECO:0000256" key="14">
    <source>
        <dbReference type="ARBA" id="ARBA00023264"/>
    </source>
</evidence>
<feature type="transmembrane region" description="Helical" evidence="18">
    <location>
        <begin position="12"/>
        <end position="32"/>
    </location>
</feature>
<dbReference type="InterPro" id="IPR004570">
    <property type="entry name" value="Phosphatidylglycerol_P_synth"/>
</dbReference>
<evidence type="ECO:0000256" key="3">
    <source>
        <dbReference type="ARBA" id="ARBA00005042"/>
    </source>
</evidence>
<evidence type="ECO:0000256" key="10">
    <source>
        <dbReference type="ARBA" id="ARBA00022989"/>
    </source>
</evidence>
<dbReference type="InterPro" id="IPR050324">
    <property type="entry name" value="CDP-alcohol_PTase-I"/>
</dbReference>
<organism evidence="20 21">
    <name type="scientific">Sellimonas catena</name>
    <dbReference type="NCBI Taxonomy" id="2994035"/>
    <lineage>
        <taxon>Bacteria</taxon>
        <taxon>Bacillati</taxon>
        <taxon>Bacillota</taxon>
        <taxon>Clostridia</taxon>
        <taxon>Lachnospirales</taxon>
        <taxon>Lachnospiraceae</taxon>
        <taxon>Sellimonas</taxon>
    </lineage>
</organism>
<keyword evidence="22" id="KW-1185">Reference proteome</keyword>
<keyword evidence="8 17" id="KW-0808">Transferase</keyword>
<accession>A0A9W6C9K3</accession>
<reference evidence="19" key="2">
    <citation type="submission" date="2022-11" db="EMBL/GenBank/DDBJ databases">
        <title>Draft genome sequence of Sellimonas catena strain 12EGH17.</title>
        <authorList>
            <person name="Hisatomi A."/>
            <person name="Ohkuma M."/>
            <person name="Sakamoto M."/>
        </authorList>
    </citation>
    <scope>NUCLEOTIDE SEQUENCE</scope>
    <source>
        <strain evidence="19">12EGH17</strain>
    </source>
</reference>
<dbReference type="GO" id="GO:0046474">
    <property type="term" value="P:glycerophospholipid biosynthetic process"/>
    <property type="evidence" value="ECO:0007669"/>
    <property type="project" value="TreeGrafter"/>
</dbReference>
<comment type="pathway">
    <text evidence="3">Phospholipid metabolism; phosphatidylglycerol biosynthesis; phosphatidylglycerol from CDP-diacylglycerol: step 1/2.</text>
</comment>
<keyword evidence="14" id="KW-1208">Phospholipid metabolism</keyword>
<sequence length="186" mass="21345">MKHFSKKELLSIPNCMGYFRILLIPVFCIVYLRADSIQEEYQAAAILLISTITDFLDGKVARHFNMITEFGKFLDPVADKLTHAAVAVCLAFRYPLMRYLILLMIIKEGFMAVMGAWNLKHGQKLNGAKWFGKVCTATLFLLLLALVVFPGIPKKTADFFILAEMVIMFLTLILYIPEFQKMHKEW</sequence>
<dbReference type="InterPro" id="IPR048254">
    <property type="entry name" value="CDP_ALCOHOL_P_TRANSF_CS"/>
</dbReference>
<dbReference type="AlphaFoldDB" id="A0A9W6C9K3"/>
<keyword evidence="10 18" id="KW-1133">Transmembrane helix</keyword>
<keyword evidence="12 18" id="KW-0472">Membrane</keyword>
<dbReference type="PANTHER" id="PTHR14269">
    <property type="entry name" value="CDP-DIACYLGLYCEROL--GLYCEROL-3-PHOSPHATE 3-PHOSPHATIDYLTRANSFERASE-RELATED"/>
    <property type="match status" value="1"/>
</dbReference>
<evidence type="ECO:0000256" key="6">
    <source>
        <dbReference type="ARBA" id="ARBA00014944"/>
    </source>
</evidence>
<evidence type="ECO:0000256" key="13">
    <source>
        <dbReference type="ARBA" id="ARBA00023209"/>
    </source>
</evidence>
<dbReference type="InterPro" id="IPR000462">
    <property type="entry name" value="CDP-OH_P_trans"/>
</dbReference>
<comment type="subcellular location">
    <subcellularLocation>
        <location evidence="2">Membrane</location>
        <topology evidence="2">Multi-pass membrane protein</topology>
    </subcellularLocation>
</comment>
<evidence type="ECO:0000313" key="19">
    <source>
        <dbReference type="EMBL" id="GLG05323.1"/>
    </source>
</evidence>
<dbReference type="InterPro" id="IPR043130">
    <property type="entry name" value="CDP-OH_PTrfase_TM_dom"/>
</dbReference>
<keyword evidence="13" id="KW-0594">Phospholipid biosynthesis</keyword>
<dbReference type="GO" id="GO:0016020">
    <property type="term" value="C:membrane"/>
    <property type="evidence" value="ECO:0007669"/>
    <property type="project" value="UniProtKB-SubCell"/>
</dbReference>
<feature type="transmembrane region" description="Helical" evidence="18">
    <location>
        <begin position="99"/>
        <end position="119"/>
    </location>
</feature>
<keyword evidence="11" id="KW-0443">Lipid metabolism</keyword>
<gene>
    <name evidence="20" type="primary">pgsA_1</name>
    <name evidence="19" type="synonym">pgsA</name>
    <name evidence="19" type="ORF">Selli1_24970</name>
    <name evidence="20" type="ORF">Selli2_14000</name>
</gene>
<evidence type="ECO:0000256" key="18">
    <source>
        <dbReference type="SAM" id="Phobius"/>
    </source>
</evidence>
<evidence type="ECO:0000256" key="4">
    <source>
        <dbReference type="ARBA" id="ARBA00010441"/>
    </source>
</evidence>
<keyword evidence="7" id="KW-0444">Lipid biosynthesis</keyword>
<dbReference type="Pfam" id="PF01066">
    <property type="entry name" value="CDP-OH_P_transf"/>
    <property type="match status" value="1"/>
</dbReference>
<dbReference type="GO" id="GO:0008444">
    <property type="term" value="F:CDP-diacylglycerol-glycerol-3-phosphate 3-phosphatidyltransferase activity"/>
    <property type="evidence" value="ECO:0007669"/>
    <property type="project" value="UniProtKB-EC"/>
</dbReference>
<evidence type="ECO:0000256" key="12">
    <source>
        <dbReference type="ARBA" id="ARBA00023136"/>
    </source>
</evidence>
<dbReference type="EMBL" id="BSBO01000027">
    <property type="protein sequence ID" value="GLG05323.1"/>
    <property type="molecule type" value="Genomic_DNA"/>
</dbReference>
<evidence type="ECO:0000256" key="2">
    <source>
        <dbReference type="ARBA" id="ARBA00004141"/>
    </source>
</evidence>
<reference evidence="20" key="3">
    <citation type="submission" date="2022-11" db="EMBL/GenBank/DDBJ databases">
        <title>Draft genome sequence of Sellimonas catena strain 18CBH55.</title>
        <authorList>
            <person name="Atsushi H."/>
            <person name="Moriya O."/>
            <person name="Mitsuo S."/>
        </authorList>
    </citation>
    <scope>NUCLEOTIDE SEQUENCE</scope>
    <source>
        <strain evidence="20">18CBH55</strain>
    </source>
</reference>
<comment type="caution">
    <text evidence="20">The sequence shown here is derived from an EMBL/GenBank/DDBJ whole genome shotgun (WGS) entry which is preliminary data.</text>
</comment>
<evidence type="ECO:0000256" key="1">
    <source>
        <dbReference type="ARBA" id="ARBA00003973"/>
    </source>
</evidence>
<feature type="transmembrane region" description="Helical" evidence="18">
    <location>
        <begin position="131"/>
        <end position="153"/>
    </location>
</feature>
<evidence type="ECO:0000256" key="15">
    <source>
        <dbReference type="ARBA" id="ARBA00033018"/>
    </source>
</evidence>
<dbReference type="Proteomes" id="UP001145094">
    <property type="component" value="Unassembled WGS sequence"/>
</dbReference>
<dbReference type="PANTHER" id="PTHR14269:SF62">
    <property type="entry name" value="CDP-DIACYLGLYCEROL--GLYCEROL-3-PHOSPHATE 3-PHOSPHATIDYLTRANSFERASE 1, CHLOROPLASTIC"/>
    <property type="match status" value="1"/>
</dbReference>
<name>A0A9W6C9K3_9FIRM</name>
<dbReference type="EC" id="2.7.8.5" evidence="5"/>
<comment type="similarity">
    <text evidence="4 17">Belongs to the CDP-alcohol phosphatidyltransferase class-I family.</text>
</comment>
<proteinExistence type="inferred from homology"/>
<dbReference type="EMBL" id="BSCH01000007">
    <property type="protein sequence ID" value="GLG89973.1"/>
    <property type="molecule type" value="Genomic_DNA"/>
</dbReference>
<evidence type="ECO:0000256" key="8">
    <source>
        <dbReference type="ARBA" id="ARBA00022679"/>
    </source>
</evidence>
<dbReference type="PROSITE" id="PS00379">
    <property type="entry name" value="CDP_ALCOHOL_P_TRANSF"/>
    <property type="match status" value="1"/>
</dbReference>
<evidence type="ECO:0000313" key="21">
    <source>
        <dbReference type="Proteomes" id="UP001145094"/>
    </source>
</evidence>
<comment type="catalytic activity">
    <reaction evidence="16">
        <text>a CDP-1,2-diacyl-sn-glycerol + sn-glycerol 3-phosphate = a 1,2-diacyl-sn-glycero-3-phospho-(1'-sn-glycero-3'-phosphate) + CMP + H(+)</text>
        <dbReference type="Rhea" id="RHEA:12593"/>
        <dbReference type="ChEBI" id="CHEBI:15378"/>
        <dbReference type="ChEBI" id="CHEBI:57597"/>
        <dbReference type="ChEBI" id="CHEBI:58332"/>
        <dbReference type="ChEBI" id="CHEBI:60110"/>
        <dbReference type="ChEBI" id="CHEBI:60377"/>
        <dbReference type="EC" id="2.7.8.5"/>
    </reaction>
</comment>